<evidence type="ECO:0000313" key="2">
    <source>
        <dbReference type="Proteomes" id="UP000324748"/>
    </source>
</evidence>
<proteinExistence type="predicted"/>
<comment type="caution">
    <text evidence="1">The sequence shown here is derived from an EMBL/GenBank/DDBJ whole genome shotgun (WGS) entry which is preliminary data.</text>
</comment>
<organism evidence="1 2">
    <name type="scientific">Puccinia graminis f. sp. tritici</name>
    <dbReference type="NCBI Taxonomy" id="56615"/>
    <lineage>
        <taxon>Eukaryota</taxon>
        <taxon>Fungi</taxon>
        <taxon>Dikarya</taxon>
        <taxon>Basidiomycota</taxon>
        <taxon>Pucciniomycotina</taxon>
        <taxon>Pucciniomycetes</taxon>
        <taxon>Pucciniales</taxon>
        <taxon>Pucciniaceae</taxon>
        <taxon>Puccinia</taxon>
    </lineage>
</organism>
<sequence length="65" mass="7139">MPDGLRRTVSWLSIPPPTDYPPSKLVDCNAVPFALIVVTSSARIRLAMDPHTLISKTRFGTLQSC</sequence>
<protein>
    <submittedName>
        <fullName evidence="1">Uncharacterized protein</fullName>
    </submittedName>
</protein>
<gene>
    <name evidence="1" type="ORF">PGT21_017786</name>
</gene>
<dbReference type="Proteomes" id="UP000324748">
    <property type="component" value="Unassembled WGS sequence"/>
</dbReference>
<keyword evidence="2" id="KW-1185">Reference proteome</keyword>
<reference evidence="1 2" key="1">
    <citation type="submission" date="2019-05" db="EMBL/GenBank/DDBJ databases">
        <title>Emergence of the Ug99 lineage of the wheat stem rust pathogen through somatic hybridization.</title>
        <authorList>
            <person name="Li F."/>
            <person name="Upadhyaya N.M."/>
            <person name="Sperschneider J."/>
            <person name="Matny O."/>
            <person name="Nguyen-Phuc H."/>
            <person name="Mago R."/>
            <person name="Raley C."/>
            <person name="Miller M.E."/>
            <person name="Silverstein K.A.T."/>
            <person name="Henningsen E."/>
            <person name="Hirsch C.D."/>
            <person name="Visser B."/>
            <person name="Pretorius Z.A."/>
            <person name="Steffenson B.J."/>
            <person name="Schwessinger B."/>
            <person name="Dodds P.N."/>
            <person name="Figueroa M."/>
        </authorList>
    </citation>
    <scope>NUCLEOTIDE SEQUENCE [LARGE SCALE GENOMIC DNA]</scope>
    <source>
        <strain evidence="1">21-0</strain>
    </source>
</reference>
<accession>A0A5B0PJZ5</accession>
<dbReference type="AlphaFoldDB" id="A0A5B0PJZ5"/>
<evidence type="ECO:0000313" key="1">
    <source>
        <dbReference type="EMBL" id="KAA1101366.1"/>
    </source>
</evidence>
<dbReference type="EMBL" id="VSWC01000053">
    <property type="protein sequence ID" value="KAA1101366.1"/>
    <property type="molecule type" value="Genomic_DNA"/>
</dbReference>
<name>A0A5B0PJZ5_PUCGR</name>